<dbReference type="GO" id="GO:0016829">
    <property type="term" value="F:lyase activity"/>
    <property type="evidence" value="ECO:0007669"/>
    <property type="project" value="UniProtKB-KW"/>
</dbReference>
<comment type="catalytic activity">
    <reaction evidence="11 12">
        <text>L-glutamine + H2O = L-glutamate + NH4(+)</text>
        <dbReference type="Rhea" id="RHEA:15889"/>
        <dbReference type="ChEBI" id="CHEBI:15377"/>
        <dbReference type="ChEBI" id="CHEBI:28938"/>
        <dbReference type="ChEBI" id="CHEBI:29985"/>
        <dbReference type="ChEBI" id="CHEBI:58359"/>
        <dbReference type="EC" id="3.5.1.2"/>
    </reaction>
</comment>
<evidence type="ECO:0000256" key="8">
    <source>
        <dbReference type="ARBA" id="ARBA00023102"/>
    </source>
</evidence>
<dbReference type="GO" id="GO:0000107">
    <property type="term" value="F:imidazoleglycerol-phosphate synthase activity"/>
    <property type="evidence" value="ECO:0007669"/>
    <property type="project" value="UniProtKB-UniRule"/>
</dbReference>
<dbReference type="UniPathway" id="UPA00031">
    <property type="reaction ID" value="UER00010"/>
</dbReference>
<evidence type="ECO:0000256" key="11">
    <source>
        <dbReference type="ARBA" id="ARBA00049534"/>
    </source>
</evidence>
<keyword evidence="15" id="KW-0808">Transferase</keyword>
<dbReference type="OrthoDB" id="9807137at2"/>
<dbReference type="PANTHER" id="PTHR42701">
    <property type="entry name" value="IMIDAZOLE GLYCEROL PHOSPHATE SYNTHASE SUBUNIT HISH"/>
    <property type="match status" value="1"/>
</dbReference>
<dbReference type="EC" id="3.5.1.2" evidence="12"/>
<comment type="subcellular location">
    <subcellularLocation>
        <location evidence="1 12">Cytoplasm</location>
    </subcellularLocation>
</comment>
<evidence type="ECO:0000313" key="15">
    <source>
        <dbReference type="EMBL" id="EAR22373.1"/>
    </source>
</evidence>
<dbReference type="STRING" id="314278.NB231_11574"/>
<dbReference type="Proteomes" id="UP000003374">
    <property type="component" value="Unassembled WGS sequence"/>
</dbReference>
<evidence type="ECO:0000256" key="5">
    <source>
        <dbReference type="ARBA" id="ARBA00022605"/>
    </source>
</evidence>
<dbReference type="GO" id="GO:0005737">
    <property type="term" value="C:cytoplasm"/>
    <property type="evidence" value="ECO:0007669"/>
    <property type="project" value="UniProtKB-SubCell"/>
</dbReference>
<name>A4BP72_9GAMM</name>
<dbReference type="HAMAP" id="MF_00278">
    <property type="entry name" value="HisH"/>
    <property type="match status" value="1"/>
</dbReference>
<dbReference type="EC" id="4.3.2.10" evidence="12"/>
<dbReference type="InterPro" id="IPR017926">
    <property type="entry name" value="GATASE"/>
</dbReference>
<comment type="function">
    <text evidence="12">IGPS catalyzes the conversion of PRFAR and glutamine to IGP, AICAR and glutamate. The HisH subunit catalyzes the hydrolysis of glutamine to glutamate and ammonia as part of the synthesis of IGP and AICAR. The resulting ammonia molecule is channeled to the active site of HisF.</text>
</comment>
<dbReference type="PANTHER" id="PTHR42701:SF1">
    <property type="entry name" value="IMIDAZOLE GLYCEROL PHOSPHATE SYNTHASE SUBUNIT HISH"/>
    <property type="match status" value="1"/>
</dbReference>
<accession>A4BP72</accession>
<dbReference type="FunFam" id="3.40.50.880:FF:000009">
    <property type="entry name" value="Imidazole glycerol phosphate synthase subunit HisH"/>
    <property type="match status" value="1"/>
</dbReference>
<evidence type="ECO:0000256" key="12">
    <source>
        <dbReference type="HAMAP-Rule" id="MF_00278"/>
    </source>
</evidence>
<evidence type="ECO:0000259" key="14">
    <source>
        <dbReference type="Pfam" id="PF00117"/>
    </source>
</evidence>
<comment type="caution">
    <text evidence="15">The sequence shown here is derived from an EMBL/GenBank/DDBJ whole genome shotgun (WGS) entry which is preliminary data.</text>
</comment>
<keyword evidence="6 12" id="KW-0378">Hydrolase</keyword>
<feature type="active site" description="Nucleophile" evidence="12 13">
    <location>
        <position position="81"/>
    </location>
</feature>
<keyword evidence="9 12" id="KW-0456">Lyase</keyword>
<evidence type="ECO:0000256" key="13">
    <source>
        <dbReference type="PIRSR" id="PIRSR000495-1"/>
    </source>
</evidence>
<reference evidence="15 16" key="1">
    <citation type="submission" date="2006-02" db="EMBL/GenBank/DDBJ databases">
        <authorList>
            <person name="Waterbury J."/>
            <person name="Ferriera S."/>
            <person name="Johnson J."/>
            <person name="Kravitz S."/>
            <person name="Halpern A."/>
            <person name="Remington K."/>
            <person name="Beeson K."/>
            <person name="Tran B."/>
            <person name="Rogers Y.-H."/>
            <person name="Friedman R."/>
            <person name="Venter J.C."/>
        </authorList>
    </citation>
    <scope>NUCLEOTIDE SEQUENCE [LARGE SCALE GENOMIC DNA]</scope>
    <source>
        <strain evidence="15 16">Nb-231</strain>
    </source>
</reference>
<dbReference type="SUPFAM" id="SSF52317">
    <property type="entry name" value="Class I glutamine amidotransferase-like"/>
    <property type="match status" value="1"/>
</dbReference>
<keyword evidence="7 12" id="KW-0315">Glutamine amidotransferase</keyword>
<proteinExistence type="inferred from homology"/>
<comment type="subunit">
    <text evidence="3 12">Heterodimer of HisH and HisF.</text>
</comment>
<keyword evidence="8 12" id="KW-0368">Histidine biosynthesis</keyword>
<organism evidence="15 16">
    <name type="scientific">Nitrococcus mobilis Nb-231</name>
    <dbReference type="NCBI Taxonomy" id="314278"/>
    <lineage>
        <taxon>Bacteria</taxon>
        <taxon>Pseudomonadati</taxon>
        <taxon>Pseudomonadota</taxon>
        <taxon>Gammaproteobacteria</taxon>
        <taxon>Chromatiales</taxon>
        <taxon>Ectothiorhodospiraceae</taxon>
        <taxon>Nitrococcus</taxon>
    </lineage>
</organism>
<dbReference type="Gene3D" id="3.40.50.880">
    <property type="match status" value="1"/>
</dbReference>
<evidence type="ECO:0000256" key="2">
    <source>
        <dbReference type="ARBA" id="ARBA00005091"/>
    </source>
</evidence>
<dbReference type="eggNOG" id="COG0118">
    <property type="taxonomic scope" value="Bacteria"/>
</dbReference>
<sequence>MTGVAIIDYGMGNLRSMAKALEHVGAQSIVVTADAETVAHAERVVFPGQGAVRDCMSALQRNELIDVLGQTAAERPFLGVCMGMQALMSVSEENEGVRALDFLPGSVRHFRHLTAAHPGLKIPHMGWNSLCRMREHPLWEGIEVGAWFYFVHSYYVAPADEHLVLAQAEYGATFAAAIGRDNIFATQFHPEKSQQAGLRLLENFIRWDGYVQNRY</sequence>
<feature type="active site" evidence="12 13">
    <location>
        <position position="189"/>
    </location>
</feature>
<dbReference type="Pfam" id="PF00117">
    <property type="entry name" value="GATase"/>
    <property type="match status" value="1"/>
</dbReference>
<dbReference type="InterPro" id="IPR029062">
    <property type="entry name" value="Class_I_gatase-like"/>
</dbReference>
<dbReference type="NCBIfam" id="TIGR01855">
    <property type="entry name" value="IMP_synth_hisH"/>
    <property type="match status" value="1"/>
</dbReference>
<dbReference type="PROSITE" id="PS51273">
    <property type="entry name" value="GATASE_TYPE_1"/>
    <property type="match status" value="1"/>
</dbReference>
<dbReference type="PIRSF" id="PIRSF000495">
    <property type="entry name" value="Amidotransf_hisH"/>
    <property type="match status" value="1"/>
</dbReference>
<dbReference type="GO" id="GO:0000105">
    <property type="term" value="P:L-histidine biosynthetic process"/>
    <property type="evidence" value="ECO:0007669"/>
    <property type="project" value="UniProtKB-UniRule"/>
</dbReference>
<comment type="catalytic activity">
    <reaction evidence="10 12">
        <text>5-[(5-phospho-1-deoxy-D-ribulos-1-ylimino)methylamino]-1-(5-phospho-beta-D-ribosyl)imidazole-4-carboxamide + L-glutamine = D-erythro-1-(imidazol-4-yl)glycerol 3-phosphate + 5-amino-1-(5-phospho-beta-D-ribosyl)imidazole-4-carboxamide + L-glutamate + H(+)</text>
        <dbReference type="Rhea" id="RHEA:24793"/>
        <dbReference type="ChEBI" id="CHEBI:15378"/>
        <dbReference type="ChEBI" id="CHEBI:29985"/>
        <dbReference type="ChEBI" id="CHEBI:58278"/>
        <dbReference type="ChEBI" id="CHEBI:58359"/>
        <dbReference type="ChEBI" id="CHEBI:58475"/>
        <dbReference type="ChEBI" id="CHEBI:58525"/>
        <dbReference type="EC" id="4.3.2.10"/>
    </reaction>
</comment>
<dbReference type="RefSeq" id="WP_005002680.1">
    <property type="nucleotide sequence ID" value="NZ_CH672427.1"/>
</dbReference>
<keyword evidence="4 12" id="KW-0963">Cytoplasm</keyword>
<dbReference type="HOGENOM" id="CLU_071837_2_0_6"/>
<evidence type="ECO:0000256" key="9">
    <source>
        <dbReference type="ARBA" id="ARBA00023239"/>
    </source>
</evidence>
<keyword evidence="5 12" id="KW-0028">Amino-acid biosynthesis</keyword>
<dbReference type="GO" id="GO:0004359">
    <property type="term" value="F:glutaminase activity"/>
    <property type="evidence" value="ECO:0007669"/>
    <property type="project" value="UniProtKB-EC"/>
</dbReference>
<evidence type="ECO:0000313" key="16">
    <source>
        <dbReference type="Proteomes" id="UP000003374"/>
    </source>
</evidence>
<dbReference type="CDD" id="cd01748">
    <property type="entry name" value="GATase1_IGP_Synthase"/>
    <property type="match status" value="1"/>
</dbReference>
<protein>
    <recommendedName>
        <fullName evidence="12">Imidazole glycerol phosphate synthase subunit HisH</fullName>
        <ecNumber evidence="12">4.3.2.10</ecNumber>
    </recommendedName>
    <alternativeName>
        <fullName evidence="12">IGP synthase glutaminase subunit</fullName>
        <ecNumber evidence="12">3.5.1.2</ecNumber>
    </alternativeName>
    <alternativeName>
        <fullName evidence="12">IGP synthase subunit HisH</fullName>
    </alternativeName>
    <alternativeName>
        <fullName evidence="12">ImGP synthase subunit HisH</fullName>
        <shortName evidence="12">IGPS subunit HisH</shortName>
    </alternativeName>
</protein>
<gene>
    <name evidence="12" type="primary">hisH</name>
    <name evidence="15" type="ORF">NB231_11574</name>
</gene>
<evidence type="ECO:0000256" key="10">
    <source>
        <dbReference type="ARBA" id="ARBA00047838"/>
    </source>
</evidence>
<dbReference type="AlphaFoldDB" id="A4BP72"/>
<dbReference type="EMBL" id="AAOF01000003">
    <property type="protein sequence ID" value="EAR22373.1"/>
    <property type="molecule type" value="Genomic_DNA"/>
</dbReference>
<evidence type="ECO:0000256" key="7">
    <source>
        <dbReference type="ARBA" id="ARBA00022962"/>
    </source>
</evidence>
<evidence type="ECO:0000256" key="6">
    <source>
        <dbReference type="ARBA" id="ARBA00022801"/>
    </source>
</evidence>
<comment type="pathway">
    <text evidence="2 12">Amino-acid biosynthesis; L-histidine biosynthesis; L-histidine from 5-phospho-alpha-D-ribose 1-diphosphate: step 5/9.</text>
</comment>
<evidence type="ECO:0000256" key="1">
    <source>
        <dbReference type="ARBA" id="ARBA00004496"/>
    </source>
</evidence>
<dbReference type="InterPro" id="IPR010139">
    <property type="entry name" value="Imidazole-glycPsynth_HisH"/>
</dbReference>
<keyword evidence="16" id="KW-1185">Reference proteome</keyword>
<evidence type="ECO:0000256" key="4">
    <source>
        <dbReference type="ARBA" id="ARBA00022490"/>
    </source>
</evidence>
<feature type="active site" evidence="12 13">
    <location>
        <position position="191"/>
    </location>
</feature>
<evidence type="ECO:0000256" key="3">
    <source>
        <dbReference type="ARBA" id="ARBA00011152"/>
    </source>
</evidence>
<feature type="domain" description="Glutamine amidotransferase" evidence="14">
    <location>
        <begin position="6"/>
        <end position="205"/>
    </location>
</feature>